<evidence type="ECO:0000256" key="4">
    <source>
        <dbReference type="SAM" id="Coils"/>
    </source>
</evidence>
<comment type="similarity">
    <text evidence="1">Belongs to the bacterial solute-binding protein 9 family.</text>
</comment>
<keyword evidence="2" id="KW-0813">Transport</keyword>
<organism evidence="5 6">
    <name type="scientific">Clostridium aestuarii</name>
    <dbReference type="NCBI Taxonomy" id="338193"/>
    <lineage>
        <taxon>Bacteria</taxon>
        <taxon>Bacillati</taxon>
        <taxon>Bacillota</taxon>
        <taxon>Clostridia</taxon>
        <taxon>Eubacteriales</taxon>
        <taxon>Clostridiaceae</taxon>
        <taxon>Clostridium</taxon>
    </lineage>
</organism>
<keyword evidence="6" id="KW-1185">Reference proteome</keyword>
<keyword evidence="4" id="KW-0175">Coiled coil</keyword>
<dbReference type="Gene3D" id="3.40.50.1980">
    <property type="entry name" value="Nitrogenase molybdenum iron protein domain"/>
    <property type="match status" value="2"/>
</dbReference>
<dbReference type="InterPro" id="IPR050492">
    <property type="entry name" value="Bact_metal-bind_prot9"/>
</dbReference>
<keyword evidence="3" id="KW-0732">Signal</keyword>
<reference evidence="5" key="1">
    <citation type="submission" date="2022-12" db="EMBL/GenBank/DDBJ databases">
        <authorList>
            <person name="Wang J."/>
        </authorList>
    </citation>
    <scope>NUCLEOTIDE SEQUENCE</scope>
    <source>
        <strain evidence="5">HY-45-18</strain>
    </source>
</reference>
<dbReference type="SUPFAM" id="SSF53807">
    <property type="entry name" value="Helical backbone' metal receptor"/>
    <property type="match status" value="1"/>
</dbReference>
<dbReference type="Pfam" id="PF01297">
    <property type="entry name" value="ZnuA"/>
    <property type="match status" value="1"/>
</dbReference>
<sequence length="294" mass="32756">MKNSLKKLCTFILIILCFILTGCKKSLETQNSNTKINIAVSIVPEETFVKEVGGALVDVITMIPPGESPTNFEPTPKLIEKFSKSNLYFSIGVPTEKSSLLPVAKDLSNTMKIVDLASEVEKTYPSREFSPGKKDPHIWLSPKRVKIMVNMIKIELSKIDPENKSTYENNAEGYIKKLNKLDSNIKKSLENLETNTVIVYHPSLGYFCDDYGLKMLSLEEEGKESTVQSLQNNIDIAKGKSIKVIFYQSEIDSSQSTTFADEIGGKAQQVSPLAPNYIENLQTIANTFNSILNN</sequence>
<evidence type="ECO:0000256" key="1">
    <source>
        <dbReference type="ARBA" id="ARBA00011028"/>
    </source>
</evidence>
<dbReference type="PANTHER" id="PTHR42953:SF3">
    <property type="entry name" value="HIGH-AFFINITY ZINC UPTAKE SYSTEM PROTEIN ZNUA"/>
    <property type="match status" value="1"/>
</dbReference>
<dbReference type="PROSITE" id="PS51257">
    <property type="entry name" value="PROKAR_LIPOPROTEIN"/>
    <property type="match status" value="1"/>
</dbReference>
<gene>
    <name evidence="5" type="ORF">OW763_15125</name>
</gene>
<comment type="caution">
    <text evidence="5">The sequence shown here is derived from an EMBL/GenBank/DDBJ whole genome shotgun (WGS) entry which is preliminary data.</text>
</comment>
<evidence type="ECO:0000256" key="2">
    <source>
        <dbReference type="ARBA" id="ARBA00022448"/>
    </source>
</evidence>
<dbReference type="Proteomes" id="UP001078443">
    <property type="component" value="Unassembled WGS sequence"/>
</dbReference>
<dbReference type="InterPro" id="IPR006127">
    <property type="entry name" value="ZnuA-like"/>
</dbReference>
<evidence type="ECO:0000256" key="3">
    <source>
        <dbReference type="ARBA" id="ARBA00022729"/>
    </source>
</evidence>
<proteinExistence type="inferred from homology"/>
<feature type="coiled-coil region" evidence="4">
    <location>
        <begin position="164"/>
        <end position="195"/>
    </location>
</feature>
<protein>
    <submittedName>
        <fullName evidence="5">Zinc ABC transporter substrate-binding protein</fullName>
    </submittedName>
</protein>
<evidence type="ECO:0000313" key="6">
    <source>
        <dbReference type="Proteomes" id="UP001078443"/>
    </source>
</evidence>
<dbReference type="EMBL" id="JAPQER010000008">
    <property type="protein sequence ID" value="MCY6485661.1"/>
    <property type="molecule type" value="Genomic_DNA"/>
</dbReference>
<dbReference type="PANTHER" id="PTHR42953">
    <property type="entry name" value="HIGH-AFFINITY ZINC UPTAKE SYSTEM PROTEIN ZNUA-RELATED"/>
    <property type="match status" value="1"/>
</dbReference>
<dbReference type="RefSeq" id="WP_268042185.1">
    <property type="nucleotide sequence ID" value="NZ_JAPQER010000008.1"/>
</dbReference>
<evidence type="ECO:0000313" key="5">
    <source>
        <dbReference type="EMBL" id="MCY6485661.1"/>
    </source>
</evidence>
<accession>A0ABT4D348</accession>
<name>A0ABT4D348_9CLOT</name>